<evidence type="ECO:0000256" key="4">
    <source>
        <dbReference type="SAM" id="Coils"/>
    </source>
</evidence>
<dbReference type="PANTHER" id="PTHR23117">
    <property type="entry name" value="GUANYLATE KINASE-RELATED"/>
    <property type="match status" value="1"/>
</dbReference>
<dbReference type="STRING" id="112904.BH747_01065"/>
<evidence type="ECO:0000256" key="2">
    <source>
        <dbReference type="ARBA" id="ARBA00022679"/>
    </source>
</evidence>
<dbReference type="RefSeq" id="WP_081181579.1">
    <property type="nucleotide sequence ID" value="NZ_MJEA01000001.1"/>
</dbReference>
<comment type="function">
    <text evidence="1">Essential for recycling GMP and indirectly, cGMP.</text>
</comment>
<evidence type="ECO:0000259" key="5">
    <source>
        <dbReference type="PROSITE" id="PS50052"/>
    </source>
</evidence>
<dbReference type="InterPro" id="IPR027417">
    <property type="entry name" value="P-loop_NTPase"/>
</dbReference>
<dbReference type="SUPFAM" id="SSF52540">
    <property type="entry name" value="P-loop containing nucleoside triphosphate hydrolases"/>
    <property type="match status" value="1"/>
</dbReference>
<dbReference type="GO" id="GO:0005829">
    <property type="term" value="C:cytosol"/>
    <property type="evidence" value="ECO:0007669"/>
    <property type="project" value="TreeGrafter"/>
</dbReference>
<gene>
    <name evidence="6" type="ORF">BH747_01065</name>
</gene>
<name>A0A1V8YFQ9_9ENTE</name>
<organism evidence="6 7">
    <name type="scientific">Enterococcus villorum</name>
    <dbReference type="NCBI Taxonomy" id="112904"/>
    <lineage>
        <taxon>Bacteria</taxon>
        <taxon>Bacillati</taxon>
        <taxon>Bacillota</taxon>
        <taxon>Bacilli</taxon>
        <taxon>Lactobacillales</taxon>
        <taxon>Enterococcaceae</taxon>
        <taxon>Enterococcus</taxon>
    </lineage>
</organism>
<keyword evidence="6" id="KW-0418">Kinase</keyword>
<dbReference type="EMBL" id="MJEA01000001">
    <property type="protein sequence ID" value="OQO71454.1"/>
    <property type="molecule type" value="Genomic_DNA"/>
</dbReference>
<dbReference type="Pfam" id="PF00625">
    <property type="entry name" value="Guanylate_kin"/>
    <property type="match status" value="1"/>
</dbReference>
<comment type="caution">
    <text evidence="6">The sequence shown here is derived from an EMBL/GenBank/DDBJ whole genome shotgun (WGS) entry which is preliminary data.</text>
</comment>
<dbReference type="InterPro" id="IPR008145">
    <property type="entry name" value="GK/Ca_channel_bsu"/>
</dbReference>
<keyword evidence="2" id="KW-0808">Transferase</keyword>
<dbReference type="Gene3D" id="3.40.50.300">
    <property type="entry name" value="P-loop containing nucleotide triphosphate hydrolases"/>
    <property type="match status" value="1"/>
</dbReference>
<sequence length="186" mass="21930">MNKCYVFIGPSGSGKTSLASELFEPNQKIITYTTRHPRKGERDQIDYYFVTESQFDQMIKNNAFVEWDEYAGEKYGSSKAEVMHKLEQGDCYIILTAAGFWSFYHTFGSCIQPVFVKISKKQLKERFLKRGDTQEQIKKRLALFEQDMQEITRLERLPQLMILINNNDLEKTKKQFINQQKKEKEN</sequence>
<reference evidence="6 7" key="1">
    <citation type="journal article" date="2017" name="BMC Microbiol.">
        <title>Comparative genomics of Enterococcus spp. isolated from bovine feces.</title>
        <authorList>
            <person name="Beukers A.G."/>
            <person name="Zaheer R."/>
            <person name="Goji N."/>
            <person name="Amoako K.K."/>
            <person name="Chaves A.V."/>
            <person name="Ward M.P."/>
            <person name="McAllister T.A."/>
        </authorList>
    </citation>
    <scope>NUCLEOTIDE SEQUENCE [LARGE SCALE GENOMIC DNA]</scope>
    <source>
        <strain evidence="6 7">F1129D 143</strain>
    </source>
</reference>
<evidence type="ECO:0000313" key="7">
    <source>
        <dbReference type="Proteomes" id="UP000192477"/>
    </source>
</evidence>
<feature type="domain" description="Guanylate kinase-like" evidence="5">
    <location>
        <begin position="2"/>
        <end position="181"/>
    </location>
</feature>
<comment type="catalytic activity">
    <reaction evidence="3">
        <text>GMP + ATP = GDP + ADP</text>
        <dbReference type="Rhea" id="RHEA:20780"/>
        <dbReference type="ChEBI" id="CHEBI:30616"/>
        <dbReference type="ChEBI" id="CHEBI:58115"/>
        <dbReference type="ChEBI" id="CHEBI:58189"/>
        <dbReference type="ChEBI" id="CHEBI:456216"/>
        <dbReference type="EC" id="2.7.4.8"/>
    </reaction>
</comment>
<dbReference type="SMART" id="SM00072">
    <property type="entry name" value="GuKc"/>
    <property type="match status" value="1"/>
</dbReference>
<evidence type="ECO:0000256" key="1">
    <source>
        <dbReference type="ARBA" id="ARBA00003531"/>
    </source>
</evidence>
<dbReference type="InterPro" id="IPR008144">
    <property type="entry name" value="Guanylate_kin-like_dom"/>
</dbReference>
<dbReference type="AlphaFoldDB" id="A0A1V8YFQ9"/>
<dbReference type="CDD" id="cd00071">
    <property type="entry name" value="GMPK"/>
    <property type="match status" value="1"/>
</dbReference>
<feature type="coiled-coil region" evidence="4">
    <location>
        <begin position="134"/>
        <end position="186"/>
    </location>
</feature>
<keyword evidence="4" id="KW-0175">Coiled coil</keyword>
<proteinExistence type="predicted"/>
<accession>A0A1V8YFQ9</accession>
<evidence type="ECO:0000256" key="3">
    <source>
        <dbReference type="ARBA" id="ARBA00048594"/>
    </source>
</evidence>
<protein>
    <submittedName>
        <fullName evidence="6">Guanylate kinase</fullName>
    </submittedName>
</protein>
<evidence type="ECO:0000313" key="6">
    <source>
        <dbReference type="EMBL" id="OQO71454.1"/>
    </source>
</evidence>
<dbReference type="PANTHER" id="PTHR23117:SF18">
    <property type="entry name" value="LEUCINE-RICH REPEAT AND GUANYLATE KINASE DOMAIN-CONTAINING PROTEIN"/>
    <property type="match status" value="1"/>
</dbReference>
<dbReference type="OrthoDB" id="1033810at2"/>
<dbReference type="PROSITE" id="PS50052">
    <property type="entry name" value="GUANYLATE_KINASE_2"/>
    <property type="match status" value="1"/>
</dbReference>
<dbReference type="GO" id="GO:0004385">
    <property type="term" value="F:GMP kinase activity"/>
    <property type="evidence" value="ECO:0007669"/>
    <property type="project" value="UniProtKB-EC"/>
</dbReference>
<dbReference type="Proteomes" id="UP000192477">
    <property type="component" value="Unassembled WGS sequence"/>
</dbReference>